<evidence type="ECO:0000256" key="2">
    <source>
        <dbReference type="ARBA" id="ARBA00023002"/>
    </source>
</evidence>
<dbReference type="InterPro" id="IPR050642">
    <property type="entry name" value="PDH_E1_Alpha_Subunit"/>
</dbReference>
<dbReference type="InterPro" id="IPR029061">
    <property type="entry name" value="THDP-binding"/>
</dbReference>
<dbReference type="SUPFAM" id="SSF52518">
    <property type="entry name" value="Thiamin diphosphate-binding fold (THDP-binding)"/>
    <property type="match status" value="1"/>
</dbReference>
<dbReference type="AlphaFoldDB" id="A0A3B0RT03"/>
<dbReference type="InterPro" id="IPR001017">
    <property type="entry name" value="DH_E1"/>
</dbReference>
<dbReference type="PANTHER" id="PTHR11516:SF60">
    <property type="entry name" value="PYRUVATE DEHYDROGENASE E1 COMPONENT SUBUNIT ALPHA"/>
    <property type="match status" value="1"/>
</dbReference>
<dbReference type="GO" id="GO:0016746">
    <property type="term" value="F:acyltransferase activity"/>
    <property type="evidence" value="ECO:0007669"/>
    <property type="project" value="UniProtKB-KW"/>
</dbReference>
<dbReference type="EC" id="2.3.1.190" evidence="5"/>
<keyword evidence="3" id="KW-0786">Thiamine pyrophosphate</keyword>
<dbReference type="Pfam" id="PF00676">
    <property type="entry name" value="E1_dh"/>
    <property type="match status" value="1"/>
</dbReference>
<evidence type="ECO:0000313" key="5">
    <source>
        <dbReference type="EMBL" id="VAV86595.1"/>
    </source>
</evidence>
<accession>A0A3B0RT03</accession>
<feature type="domain" description="Dehydrogenase E1 component" evidence="4">
    <location>
        <begin position="13"/>
        <end position="309"/>
    </location>
</feature>
<keyword evidence="5" id="KW-0808">Transferase</keyword>
<dbReference type="CDD" id="cd02000">
    <property type="entry name" value="TPP_E1_PDC_ADC_BCADC"/>
    <property type="match status" value="1"/>
</dbReference>
<organism evidence="5">
    <name type="scientific">hydrothermal vent metagenome</name>
    <dbReference type="NCBI Taxonomy" id="652676"/>
    <lineage>
        <taxon>unclassified sequences</taxon>
        <taxon>metagenomes</taxon>
        <taxon>ecological metagenomes</taxon>
    </lineage>
</organism>
<dbReference type="EMBL" id="UOED01000011">
    <property type="protein sequence ID" value="VAV86595.1"/>
    <property type="molecule type" value="Genomic_DNA"/>
</dbReference>
<keyword evidence="2" id="KW-0560">Oxidoreductase</keyword>
<protein>
    <submittedName>
        <fullName evidence="5">Acetoin dehydrogenase E1 component alpha-subunit</fullName>
        <ecNumber evidence="5">2.3.1.190</ecNumber>
    </submittedName>
</protein>
<evidence type="ECO:0000256" key="3">
    <source>
        <dbReference type="ARBA" id="ARBA00023052"/>
    </source>
</evidence>
<keyword evidence="5" id="KW-0012">Acyltransferase</keyword>
<name>A0A3B0RT03_9ZZZZ</name>
<evidence type="ECO:0000259" key="4">
    <source>
        <dbReference type="Pfam" id="PF00676"/>
    </source>
</evidence>
<comment type="cofactor">
    <cofactor evidence="1">
        <name>thiamine diphosphate</name>
        <dbReference type="ChEBI" id="CHEBI:58937"/>
    </cofactor>
</comment>
<dbReference type="PANTHER" id="PTHR11516">
    <property type="entry name" value="PYRUVATE DEHYDROGENASE E1 COMPONENT, ALPHA SUBUNIT BACTERIAL AND ORGANELLAR"/>
    <property type="match status" value="1"/>
</dbReference>
<sequence length="326" mass="35203">MKQTSDQLLMAYRKMREIREFEDRMHVEFVSGDVPGFVHLYAGQEASAVGVCQNLTDKDVLLNTHRAHGPAIARGADIYAVAKEIYCKDGGLCSGRGGSAHLHDVEVGLWGANSGVGSGVALGCGAALAARNKGTGGIAATLVGDGAINQGVVSEALNMASIWKLPLVIVFENNGYAEATGADYAIAGKDIYKRAAAYDMPGVMVDGHDYFAVYEAVHEAVARARAGDGPSLIELKQCRYYGHFEGDSQSYRPKGEVEEYRKNKDCLKRFRDAFTSDFSGEVAQLDAIDDEVSTLIDDVYARAKAAPFPGDEEFMKYIYASDNQNN</sequence>
<proteinExistence type="predicted"/>
<gene>
    <name evidence="5" type="ORF">MNBD_ALPHA02-2478</name>
</gene>
<reference evidence="5" key="1">
    <citation type="submission" date="2018-06" db="EMBL/GenBank/DDBJ databases">
        <authorList>
            <person name="Zhirakovskaya E."/>
        </authorList>
    </citation>
    <scope>NUCLEOTIDE SEQUENCE</scope>
</reference>
<dbReference type="GO" id="GO:0004739">
    <property type="term" value="F:pyruvate dehydrogenase (acetyl-transferring) activity"/>
    <property type="evidence" value="ECO:0007669"/>
    <property type="project" value="TreeGrafter"/>
</dbReference>
<dbReference type="GO" id="GO:0006086">
    <property type="term" value="P:pyruvate decarboxylation to acetyl-CoA"/>
    <property type="evidence" value="ECO:0007669"/>
    <property type="project" value="TreeGrafter"/>
</dbReference>
<dbReference type="Gene3D" id="3.40.50.970">
    <property type="match status" value="1"/>
</dbReference>
<evidence type="ECO:0000256" key="1">
    <source>
        <dbReference type="ARBA" id="ARBA00001964"/>
    </source>
</evidence>